<evidence type="ECO:0000313" key="3">
    <source>
        <dbReference type="Proteomes" id="UP000886860"/>
    </source>
</evidence>
<accession>A0A9D1GHQ4</accession>
<dbReference type="Proteomes" id="UP000886860">
    <property type="component" value="Unassembled WGS sequence"/>
</dbReference>
<proteinExistence type="predicted"/>
<gene>
    <name evidence="2" type="ORF">IAB60_01310</name>
</gene>
<evidence type="ECO:0000313" key="2">
    <source>
        <dbReference type="EMBL" id="HIT40732.1"/>
    </source>
</evidence>
<keyword evidence="1" id="KW-0812">Transmembrane</keyword>
<dbReference type="AlphaFoldDB" id="A0A9D1GHQ4"/>
<organism evidence="2 3">
    <name type="scientific">Candidatus Caccovicinus merdipullorum</name>
    <dbReference type="NCBI Taxonomy" id="2840724"/>
    <lineage>
        <taxon>Bacteria</taxon>
        <taxon>Bacillati</taxon>
        <taxon>Bacillota</taxon>
        <taxon>Clostridia</taxon>
        <taxon>Eubacteriales</taxon>
        <taxon>Candidatus Caccovicinus</taxon>
    </lineage>
</organism>
<keyword evidence="1" id="KW-0472">Membrane</keyword>
<sequence>MKKKREKARKRKARVIMAAALTVLIWAVIQLIRYALGGVHYGVWIGDLCLNVLIYEVLLLVSGYILLLSMLSFYRQKKKSDLLYGEK</sequence>
<keyword evidence="1" id="KW-1133">Transmembrane helix</keyword>
<evidence type="ECO:0000256" key="1">
    <source>
        <dbReference type="SAM" id="Phobius"/>
    </source>
</evidence>
<feature type="transmembrane region" description="Helical" evidence="1">
    <location>
        <begin position="53"/>
        <end position="74"/>
    </location>
</feature>
<reference evidence="2" key="2">
    <citation type="journal article" date="2021" name="PeerJ">
        <title>Extensive microbial diversity within the chicken gut microbiome revealed by metagenomics and culture.</title>
        <authorList>
            <person name="Gilroy R."/>
            <person name="Ravi A."/>
            <person name="Getino M."/>
            <person name="Pursley I."/>
            <person name="Horton D.L."/>
            <person name="Alikhan N.F."/>
            <person name="Baker D."/>
            <person name="Gharbi K."/>
            <person name="Hall N."/>
            <person name="Watson M."/>
            <person name="Adriaenssens E.M."/>
            <person name="Foster-Nyarko E."/>
            <person name="Jarju S."/>
            <person name="Secka A."/>
            <person name="Antonio M."/>
            <person name="Oren A."/>
            <person name="Chaudhuri R.R."/>
            <person name="La Ragione R."/>
            <person name="Hildebrand F."/>
            <person name="Pallen M.J."/>
        </authorList>
    </citation>
    <scope>NUCLEOTIDE SEQUENCE</scope>
    <source>
        <strain evidence="2">CHK123-3438</strain>
    </source>
</reference>
<dbReference type="EMBL" id="DVKS01000024">
    <property type="protein sequence ID" value="HIT40732.1"/>
    <property type="molecule type" value="Genomic_DNA"/>
</dbReference>
<protein>
    <submittedName>
        <fullName evidence="2">Uncharacterized protein</fullName>
    </submittedName>
</protein>
<comment type="caution">
    <text evidence="2">The sequence shown here is derived from an EMBL/GenBank/DDBJ whole genome shotgun (WGS) entry which is preliminary data.</text>
</comment>
<reference evidence="2" key="1">
    <citation type="submission" date="2020-10" db="EMBL/GenBank/DDBJ databases">
        <authorList>
            <person name="Gilroy R."/>
        </authorList>
    </citation>
    <scope>NUCLEOTIDE SEQUENCE</scope>
    <source>
        <strain evidence="2">CHK123-3438</strain>
    </source>
</reference>
<name>A0A9D1GHQ4_9FIRM</name>